<dbReference type="AlphaFoldDB" id="A0A0G9HAR7"/>
<evidence type="ECO:0000313" key="2">
    <source>
        <dbReference type="Proteomes" id="UP000182987"/>
    </source>
</evidence>
<name>A0A0G9HAR7_9GAMM</name>
<evidence type="ECO:0000313" key="1">
    <source>
        <dbReference type="EMBL" id="APG03521.1"/>
    </source>
</evidence>
<keyword evidence="2" id="KW-1185">Reference proteome</keyword>
<dbReference type="EMBL" id="CP017480">
    <property type="protein sequence ID" value="APG03521.1"/>
    <property type="molecule type" value="Genomic_DNA"/>
</dbReference>
<gene>
    <name evidence="1" type="ORF">BJI69_06075</name>
</gene>
<proteinExistence type="predicted"/>
<organism evidence="1 2">
    <name type="scientific">Luteibacter rhizovicinus DSM 16549</name>
    <dbReference type="NCBI Taxonomy" id="1440763"/>
    <lineage>
        <taxon>Bacteria</taxon>
        <taxon>Pseudomonadati</taxon>
        <taxon>Pseudomonadota</taxon>
        <taxon>Gammaproteobacteria</taxon>
        <taxon>Lysobacterales</taxon>
        <taxon>Rhodanobacteraceae</taxon>
        <taxon>Luteibacter</taxon>
    </lineage>
</organism>
<dbReference type="PATRIC" id="fig|1440763.5.peg.3604"/>
<accession>A0A0G9HAR7</accession>
<sequence>MGRFLAKVGLEVLALRTLSVPKWNEHLVGQAELDELRRFARYNEGPDWPFTVRAIHPVNGVFEEGDGFFEVLHEFDLLMSESSEIYLVISLFGTEMVINLGGREIDGYGRWLVTNNGVSPLYSGKNAERIA</sequence>
<reference evidence="2" key="1">
    <citation type="submission" date="2016-09" db="EMBL/GenBank/DDBJ databases">
        <authorList>
            <person name="Lysoe E."/>
        </authorList>
    </citation>
    <scope>NUCLEOTIDE SEQUENCE [LARGE SCALE GENOMIC DNA]</scope>
    <source>
        <strain evidence="2">LJ96T</strain>
    </source>
</reference>
<dbReference type="KEGG" id="lrz:BJI69_06075"/>
<protein>
    <submittedName>
        <fullName evidence="1">Uncharacterized protein</fullName>
    </submittedName>
</protein>
<dbReference type="Proteomes" id="UP000182987">
    <property type="component" value="Chromosome"/>
</dbReference>